<dbReference type="SMART" id="SM00487">
    <property type="entry name" value="DEXDc"/>
    <property type="match status" value="1"/>
</dbReference>
<evidence type="ECO:0000256" key="2">
    <source>
        <dbReference type="ARBA" id="ARBA00008598"/>
    </source>
</evidence>
<dbReference type="CDD" id="cd22332">
    <property type="entry name" value="HsdR_N"/>
    <property type="match status" value="1"/>
</dbReference>
<keyword evidence="7" id="KW-0255">Endonuclease</keyword>
<sequence length="860" mass="94899">MARFGSEAQWEDLALNALGELGWPLLRGEEIAPGSGERESWSDPVIQPRIAAALARLNPDVPQTYLQQAQAEILRPRSNDALAENYRLHEVMTKGYTGVTYLDSNGIERTPTIRLISTEPAENDWLVVNQVTLRDREHHRRFDVVLYCNGLPVAVVELKRSGDERADSSGAHAQLALYLREFPMAFRTVLLTVASDGATARYGTPFTGFDHFSPWNVDDEGAVIRAGDPHEDDTYASPLEILLFGLFNQERFIQLLRGYTAFSERDGVLAKRIAKPHQYFAVTKAVGSTVEAVRSDGRAGVVWHTQGSGKSMEMELYAAAVHRTPALANPTIVVITDRRELDGQLYHSFADSKLLPETPVQIATRAQLRAELDGRASGGIYFTTLQKFGLSKAERDAGASHPVLTDRRNVLVVVDEAHRSHYDDLDGYAAHLRHALPGASFIAFTGTPVSFAERDTRHVFGDYVDVYDLTRAVEDGATVSVFFEPRLIPLARLADVTEDVIDAAADEATEGLDTIEREKIERSVAVINELYGHPDRIRRLAADLLAHWEQRKAAMLPQIEVGGKAMVVCATREIAARLYEEIVTQRREAGDDTWHSDAIERGKVKVVYSGTTTDPDPISRHVRRGHEQQAIQKRIKTADDELEIVIVKDMLLTGFDAPSLHTLYVDRPLKGALLMQTLARVNRTYRGKDNGLLVGYAPLVENLEAALAEYSDTDRRAKPQGRQTDETVQLALDLLTELDATLPLDWHARLRGDASPSAYLNTVLAAANALLSPAARQGVEDAEGEEGSRRTPGIDAWPVRCRGRGRSPAARTCWSCGDRTSGSTRRCASTSPSSRPRSGARPGSPCRRTSRACCARSSSM</sequence>
<dbReference type="SUPFAM" id="SSF52540">
    <property type="entry name" value="P-loop containing nucleoside triphosphate hydrolases"/>
    <property type="match status" value="2"/>
</dbReference>
<dbReference type="EC" id="3.1.21.3" evidence="11"/>
<evidence type="ECO:0000256" key="6">
    <source>
        <dbReference type="ARBA" id="ARBA00022747"/>
    </source>
</evidence>
<dbReference type="InterPro" id="IPR051268">
    <property type="entry name" value="Type-I_R_enzyme_R_subunit"/>
</dbReference>
<dbReference type="Gene3D" id="3.90.1570.50">
    <property type="match status" value="1"/>
</dbReference>
<keyword evidence="10 11" id="KW-0238">DNA-binding</keyword>
<dbReference type="PANTHER" id="PTHR30195">
    <property type="entry name" value="TYPE I SITE-SPECIFIC DEOXYRIBONUCLEASE PROTEIN SUBUNIT M AND R"/>
    <property type="match status" value="1"/>
</dbReference>
<keyword evidence="9 11" id="KW-0067">ATP-binding</keyword>
<dbReference type="Pfam" id="PF18766">
    <property type="entry name" value="SWI2_SNF2"/>
    <property type="match status" value="1"/>
</dbReference>
<dbReference type="PANTHER" id="PTHR30195:SF15">
    <property type="entry name" value="TYPE I RESTRICTION ENZYME HINDI ENDONUCLEASE SUBUNIT"/>
    <property type="match status" value="1"/>
</dbReference>
<evidence type="ECO:0000313" key="15">
    <source>
        <dbReference type="Proteomes" id="UP001157126"/>
    </source>
</evidence>
<evidence type="ECO:0000256" key="3">
    <source>
        <dbReference type="ARBA" id="ARBA00011296"/>
    </source>
</evidence>
<keyword evidence="4" id="KW-0540">Nuclease</keyword>
<dbReference type="InterPro" id="IPR055180">
    <property type="entry name" value="HsdR_RecA-like_helicase_dom_2"/>
</dbReference>
<accession>A0ABQ6IW69</accession>
<organism evidence="14 15">
    <name type="scientific">Mobilicoccus caccae</name>
    <dbReference type="NCBI Taxonomy" id="1859295"/>
    <lineage>
        <taxon>Bacteria</taxon>
        <taxon>Bacillati</taxon>
        <taxon>Actinomycetota</taxon>
        <taxon>Actinomycetes</taxon>
        <taxon>Micrococcales</taxon>
        <taxon>Dermatophilaceae</taxon>
        <taxon>Mobilicoccus</taxon>
    </lineage>
</organism>
<keyword evidence="8 11" id="KW-0378">Hydrolase</keyword>
<evidence type="ECO:0000256" key="11">
    <source>
        <dbReference type="RuleBase" id="RU364115"/>
    </source>
</evidence>
<name>A0ABQ6IW69_9MICO</name>
<protein>
    <recommendedName>
        <fullName evidence="11">Type I restriction enzyme endonuclease subunit</fullName>
        <shortName evidence="11">R protein</shortName>
        <ecNumber evidence="11">3.1.21.3</ecNumber>
    </recommendedName>
</protein>
<gene>
    <name evidence="14" type="ORF">GCM10025883_42350</name>
</gene>
<dbReference type="Pfam" id="PF22679">
    <property type="entry name" value="T1R_D3-like"/>
    <property type="match status" value="1"/>
</dbReference>
<evidence type="ECO:0000256" key="4">
    <source>
        <dbReference type="ARBA" id="ARBA00022722"/>
    </source>
</evidence>
<feature type="compositionally biased region" description="Low complexity" evidence="12">
    <location>
        <begin position="823"/>
        <end position="860"/>
    </location>
</feature>
<feature type="region of interest" description="Disordered" evidence="12">
    <location>
        <begin position="778"/>
        <end position="860"/>
    </location>
</feature>
<feature type="domain" description="Helicase ATP-binding" evidence="13">
    <location>
        <begin position="291"/>
        <end position="466"/>
    </location>
</feature>
<reference evidence="15" key="1">
    <citation type="journal article" date="2019" name="Int. J. Syst. Evol. Microbiol.">
        <title>The Global Catalogue of Microorganisms (GCM) 10K type strain sequencing project: providing services to taxonomists for standard genome sequencing and annotation.</title>
        <authorList>
            <consortium name="The Broad Institute Genomics Platform"/>
            <consortium name="The Broad Institute Genome Sequencing Center for Infectious Disease"/>
            <person name="Wu L."/>
            <person name="Ma J."/>
        </authorList>
    </citation>
    <scope>NUCLEOTIDE SEQUENCE [LARGE SCALE GENOMIC DNA]</scope>
    <source>
        <strain evidence="15">NBRC 113072</strain>
    </source>
</reference>
<dbReference type="InterPro" id="IPR004473">
    <property type="entry name" value="Restrct_endonuc_typeI_HsdR"/>
</dbReference>
<keyword evidence="15" id="KW-1185">Reference proteome</keyword>
<proteinExistence type="inferred from homology"/>
<evidence type="ECO:0000256" key="1">
    <source>
        <dbReference type="ARBA" id="ARBA00000851"/>
    </source>
</evidence>
<evidence type="ECO:0000256" key="9">
    <source>
        <dbReference type="ARBA" id="ARBA00022840"/>
    </source>
</evidence>
<evidence type="ECO:0000256" key="7">
    <source>
        <dbReference type="ARBA" id="ARBA00022759"/>
    </source>
</evidence>
<comment type="caution">
    <text evidence="14">The sequence shown here is derived from an EMBL/GenBank/DDBJ whole genome shotgun (WGS) entry which is preliminary data.</text>
</comment>
<evidence type="ECO:0000256" key="12">
    <source>
        <dbReference type="SAM" id="MobiDB-lite"/>
    </source>
</evidence>
<dbReference type="Proteomes" id="UP001157126">
    <property type="component" value="Unassembled WGS sequence"/>
</dbReference>
<comment type="subunit">
    <text evidence="3 11">The type I restriction/modification system is composed of three polypeptides R, M and S.</text>
</comment>
<keyword evidence="6 11" id="KW-0680">Restriction system</keyword>
<evidence type="ECO:0000259" key="13">
    <source>
        <dbReference type="PROSITE" id="PS51192"/>
    </source>
</evidence>
<comment type="function">
    <text evidence="11">Subunit R is required for both nuclease and ATPase activities, but not for modification.</text>
</comment>
<dbReference type="Gene3D" id="3.40.50.300">
    <property type="entry name" value="P-loop containing nucleotide triphosphate hydrolases"/>
    <property type="match status" value="2"/>
</dbReference>
<evidence type="ECO:0000313" key="14">
    <source>
        <dbReference type="EMBL" id="GMA42190.1"/>
    </source>
</evidence>
<dbReference type="InterPro" id="IPR040980">
    <property type="entry name" value="SWI2_SNF2"/>
</dbReference>
<keyword evidence="5 11" id="KW-0547">Nucleotide-binding</keyword>
<comment type="similarity">
    <text evidence="2 11">Belongs to the HsdR family.</text>
</comment>
<dbReference type="Pfam" id="PF04313">
    <property type="entry name" value="HSDR_N"/>
    <property type="match status" value="1"/>
</dbReference>
<dbReference type="EMBL" id="BSUO01000001">
    <property type="protein sequence ID" value="GMA42190.1"/>
    <property type="molecule type" value="Genomic_DNA"/>
</dbReference>
<evidence type="ECO:0000256" key="5">
    <source>
        <dbReference type="ARBA" id="ARBA00022741"/>
    </source>
</evidence>
<dbReference type="InterPro" id="IPR027417">
    <property type="entry name" value="P-loop_NTPase"/>
</dbReference>
<evidence type="ECO:0000256" key="8">
    <source>
        <dbReference type="ARBA" id="ARBA00022801"/>
    </source>
</evidence>
<dbReference type="PROSITE" id="PS51192">
    <property type="entry name" value="HELICASE_ATP_BIND_1"/>
    <property type="match status" value="1"/>
</dbReference>
<comment type="catalytic activity">
    <reaction evidence="1 11">
        <text>Endonucleolytic cleavage of DNA to give random double-stranded fragments with terminal 5'-phosphates, ATP is simultaneously hydrolyzed.</text>
        <dbReference type="EC" id="3.1.21.3"/>
    </reaction>
</comment>
<evidence type="ECO:0000256" key="10">
    <source>
        <dbReference type="ARBA" id="ARBA00023125"/>
    </source>
</evidence>
<dbReference type="InterPro" id="IPR007409">
    <property type="entry name" value="Restrct_endonuc_type1_HsdR_N"/>
</dbReference>
<dbReference type="InterPro" id="IPR014001">
    <property type="entry name" value="Helicase_ATP-bd"/>
</dbReference>
<dbReference type="NCBIfam" id="TIGR00348">
    <property type="entry name" value="hsdR"/>
    <property type="match status" value="1"/>
</dbReference>
<dbReference type="CDD" id="cd18800">
    <property type="entry name" value="SF2_C_EcoR124I-like"/>
    <property type="match status" value="1"/>
</dbReference>